<dbReference type="Proteomes" id="UP000823588">
    <property type="component" value="Unassembled WGS sequence"/>
</dbReference>
<evidence type="ECO:0000313" key="2">
    <source>
        <dbReference type="Proteomes" id="UP000823588"/>
    </source>
</evidence>
<proteinExistence type="predicted"/>
<comment type="caution">
    <text evidence="1">The sequence shown here is derived from an EMBL/GenBank/DDBJ whole genome shotgun (WGS) entry which is preliminary data.</text>
</comment>
<gene>
    <name evidence="1" type="ORF">J2751_002904</name>
</gene>
<protein>
    <submittedName>
        <fullName evidence="1">Uncharacterized protein</fullName>
    </submittedName>
</protein>
<evidence type="ECO:0000313" key="1">
    <source>
        <dbReference type="EMBL" id="MBP1923858.1"/>
    </source>
</evidence>
<accession>A0A8T4GH95</accession>
<sequence length="68" mass="8067">MMESPPEGEGTREFSTLSTWLYPLMIMARERNLTEVDLDRLKRDLQQMHDGSYPYVKEEGIKIFQRDS</sequence>
<dbReference type="EMBL" id="JAGGKQ010000033">
    <property type="protein sequence ID" value="MBP1923858.1"/>
    <property type="molecule type" value="Genomic_DNA"/>
</dbReference>
<name>A0A8T4GH95_9EURY</name>
<dbReference type="AlphaFoldDB" id="A0A8T4GH95"/>
<reference evidence="1" key="1">
    <citation type="submission" date="2021-03" db="EMBL/GenBank/DDBJ databases">
        <title>Genomic Encyclopedia of Type Strains, Phase IV (KMG-IV): sequencing the most valuable type-strain genomes for metagenomic binning, comparative biology and taxonomic classification.</title>
        <authorList>
            <person name="Goeker M."/>
        </authorList>
    </citation>
    <scope>NUCLEOTIDE SEQUENCE</scope>
    <source>
        <strain evidence="1">DSM 23564</strain>
    </source>
</reference>
<organism evidence="1 2">
    <name type="scientific">Halorubrum alkaliphilum</name>
    <dbReference type="NCBI Taxonomy" id="261290"/>
    <lineage>
        <taxon>Archaea</taxon>
        <taxon>Methanobacteriati</taxon>
        <taxon>Methanobacteriota</taxon>
        <taxon>Stenosarchaea group</taxon>
        <taxon>Halobacteria</taxon>
        <taxon>Halobacteriales</taxon>
        <taxon>Haloferacaceae</taxon>
        <taxon>Halorubrum</taxon>
    </lineage>
</organism>
<keyword evidence="2" id="KW-1185">Reference proteome</keyword>